<name>R0JY01_EXST2</name>
<dbReference type="eggNOG" id="ENOG502QU2T">
    <property type="taxonomic scope" value="Eukaryota"/>
</dbReference>
<dbReference type="InterPro" id="IPR050523">
    <property type="entry name" value="AKR_Detox_Biosynth"/>
</dbReference>
<dbReference type="GeneID" id="19403835"/>
<dbReference type="CDD" id="cd19075">
    <property type="entry name" value="AKR_AKR7A1-5"/>
    <property type="match status" value="1"/>
</dbReference>
<sequence length="342" mass="37333">MASQSPLKIILGTHMIGDTNKDPGTVRFDKKEDVQALLDAFHGRGYSHLDTARDYSPGDQGASESRLGRASAVSRFTVHTKVHSTSPGDHEPAKLALSISQSLRDLQAPSVETMFLHFPDRQTPFEDTAKAMNDALVQGKFRGFGLSNYSAAEVYRFLEICEEHGYAKPSVYEGHYNAIARGCEKELFPLLRKHGMSFYCYSTSPAAGGLFSEHSETSGRWQKDVSKPQQASTQPGLTMQNFIGKPYNIMYGKPPVHAAVAMILELAEEHGMNGHAAAIRWTAFHSNLDGKYGDGIIFGVSSVGQLNKTLDALEAGPLPAELADAISEVYEVVEGAEPPYHL</sequence>
<reference evidence="3 4" key="1">
    <citation type="journal article" date="2012" name="PLoS Pathog.">
        <title>Diverse lifestyles and strategies of plant pathogenesis encoded in the genomes of eighteen Dothideomycetes fungi.</title>
        <authorList>
            <person name="Ohm R.A."/>
            <person name="Feau N."/>
            <person name="Henrissat B."/>
            <person name="Schoch C.L."/>
            <person name="Horwitz B.A."/>
            <person name="Barry K.W."/>
            <person name="Condon B.J."/>
            <person name="Copeland A.C."/>
            <person name="Dhillon B."/>
            <person name="Glaser F."/>
            <person name="Hesse C.N."/>
            <person name="Kosti I."/>
            <person name="LaButti K."/>
            <person name="Lindquist E.A."/>
            <person name="Lucas S."/>
            <person name="Salamov A.A."/>
            <person name="Bradshaw R.E."/>
            <person name="Ciuffetti L."/>
            <person name="Hamelin R.C."/>
            <person name="Kema G.H.J."/>
            <person name="Lawrence C."/>
            <person name="Scott J.A."/>
            <person name="Spatafora J.W."/>
            <person name="Turgeon B.G."/>
            <person name="de Wit P.J.G.M."/>
            <person name="Zhong S."/>
            <person name="Goodwin S.B."/>
            <person name="Grigoriev I.V."/>
        </authorList>
    </citation>
    <scope>NUCLEOTIDE SEQUENCE [LARGE SCALE GENOMIC DNA]</scope>
    <source>
        <strain evidence="4">28A</strain>
    </source>
</reference>
<dbReference type="Gene3D" id="3.20.20.100">
    <property type="entry name" value="NADP-dependent oxidoreductase domain"/>
    <property type="match status" value="1"/>
</dbReference>
<dbReference type="STRING" id="671987.R0JY01"/>
<dbReference type="AlphaFoldDB" id="R0JY01"/>
<evidence type="ECO:0000313" key="4">
    <source>
        <dbReference type="Proteomes" id="UP000016935"/>
    </source>
</evidence>
<dbReference type="HOGENOM" id="CLU_023205_1_1_1"/>
<reference evidence="3 4" key="2">
    <citation type="journal article" date="2013" name="PLoS Genet.">
        <title>Comparative genome structure, secondary metabolite, and effector coding capacity across Cochliobolus pathogens.</title>
        <authorList>
            <person name="Condon B.J."/>
            <person name="Leng Y."/>
            <person name="Wu D."/>
            <person name="Bushley K.E."/>
            <person name="Ohm R.A."/>
            <person name="Otillar R."/>
            <person name="Martin J."/>
            <person name="Schackwitz W."/>
            <person name="Grimwood J."/>
            <person name="MohdZainudin N."/>
            <person name="Xue C."/>
            <person name="Wang R."/>
            <person name="Manning V.A."/>
            <person name="Dhillon B."/>
            <person name="Tu Z.J."/>
            <person name="Steffenson B.J."/>
            <person name="Salamov A."/>
            <person name="Sun H."/>
            <person name="Lowry S."/>
            <person name="LaButti K."/>
            <person name="Han J."/>
            <person name="Copeland A."/>
            <person name="Lindquist E."/>
            <person name="Barry K."/>
            <person name="Schmutz J."/>
            <person name="Baker S.E."/>
            <person name="Ciuffetti L.M."/>
            <person name="Grigoriev I.V."/>
            <person name="Zhong S."/>
            <person name="Turgeon B.G."/>
        </authorList>
    </citation>
    <scope>NUCLEOTIDE SEQUENCE [LARGE SCALE GENOMIC DNA]</scope>
    <source>
        <strain evidence="4">28A</strain>
    </source>
</reference>
<dbReference type="PANTHER" id="PTHR43364:SF4">
    <property type="entry name" value="NAD(P)-LINKED OXIDOREDUCTASE SUPERFAMILY PROTEIN"/>
    <property type="match status" value="1"/>
</dbReference>
<evidence type="ECO:0000313" key="3">
    <source>
        <dbReference type="EMBL" id="EOA82374.1"/>
    </source>
</evidence>
<gene>
    <name evidence="3" type="ORF">SETTUDRAFT_33954</name>
</gene>
<organism evidence="3 4">
    <name type="scientific">Exserohilum turcicum (strain 28A)</name>
    <name type="common">Northern leaf blight fungus</name>
    <name type="synonym">Setosphaeria turcica</name>
    <dbReference type="NCBI Taxonomy" id="671987"/>
    <lineage>
        <taxon>Eukaryota</taxon>
        <taxon>Fungi</taxon>
        <taxon>Dikarya</taxon>
        <taxon>Ascomycota</taxon>
        <taxon>Pezizomycotina</taxon>
        <taxon>Dothideomycetes</taxon>
        <taxon>Pleosporomycetidae</taxon>
        <taxon>Pleosporales</taxon>
        <taxon>Pleosporineae</taxon>
        <taxon>Pleosporaceae</taxon>
        <taxon>Exserohilum</taxon>
    </lineage>
</organism>
<dbReference type="InterPro" id="IPR036812">
    <property type="entry name" value="NAD(P)_OxRdtase_dom_sf"/>
</dbReference>
<dbReference type="Proteomes" id="UP000016935">
    <property type="component" value="Unassembled WGS sequence"/>
</dbReference>
<dbReference type="PANTHER" id="PTHR43364">
    <property type="entry name" value="NADH-SPECIFIC METHYLGLYOXAL REDUCTASE-RELATED"/>
    <property type="match status" value="1"/>
</dbReference>
<dbReference type="RefSeq" id="XP_008029404.1">
    <property type="nucleotide sequence ID" value="XM_008031213.1"/>
</dbReference>
<dbReference type="InterPro" id="IPR023210">
    <property type="entry name" value="NADP_OxRdtase_dom"/>
</dbReference>
<dbReference type="GO" id="GO:0016491">
    <property type="term" value="F:oxidoreductase activity"/>
    <property type="evidence" value="ECO:0007669"/>
    <property type="project" value="UniProtKB-KW"/>
</dbReference>
<evidence type="ECO:0000259" key="2">
    <source>
        <dbReference type="Pfam" id="PF00248"/>
    </source>
</evidence>
<dbReference type="Pfam" id="PF00248">
    <property type="entry name" value="Aldo_ket_red"/>
    <property type="match status" value="1"/>
</dbReference>
<protein>
    <recommendedName>
        <fullName evidence="2">NADP-dependent oxidoreductase domain-containing protein</fullName>
    </recommendedName>
</protein>
<keyword evidence="4" id="KW-1185">Reference proteome</keyword>
<feature type="domain" description="NADP-dependent oxidoreductase" evidence="2">
    <location>
        <begin position="8"/>
        <end position="330"/>
    </location>
</feature>
<dbReference type="SUPFAM" id="SSF51430">
    <property type="entry name" value="NAD(P)-linked oxidoreductase"/>
    <property type="match status" value="1"/>
</dbReference>
<evidence type="ECO:0000256" key="1">
    <source>
        <dbReference type="ARBA" id="ARBA00023002"/>
    </source>
</evidence>
<keyword evidence="1" id="KW-0560">Oxidoreductase</keyword>
<proteinExistence type="predicted"/>
<accession>R0JY01</accession>
<dbReference type="EMBL" id="KB908844">
    <property type="protein sequence ID" value="EOA82374.1"/>
    <property type="molecule type" value="Genomic_DNA"/>
</dbReference>
<dbReference type="OrthoDB" id="48988at2759"/>